<proteinExistence type="predicted"/>
<dbReference type="Proteomes" id="UP000244904">
    <property type="component" value="Unassembled WGS sequence"/>
</dbReference>
<dbReference type="Gene3D" id="2.160.20.160">
    <property type="match status" value="1"/>
</dbReference>
<dbReference type="EMBL" id="OMOJ01000001">
    <property type="protein sequence ID" value="SPF78207.1"/>
    <property type="molecule type" value="Genomic_DNA"/>
</dbReference>
<dbReference type="InterPro" id="IPR001343">
    <property type="entry name" value="Hemolysn_Ca-bd"/>
</dbReference>
<evidence type="ECO:0000313" key="4">
    <source>
        <dbReference type="Proteomes" id="UP000244904"/>
    </source>
</evidence>
<evidence type="ECO:0000256" key="2">
    <source>
        <dbReference type="ARBA" id="ARBA00022525"/>
    </source>
</evidence>
<dbReference type="Pfam" id="PF00353">
    <property type="entry name" value="HemolysinCabind"/>
    <property type="match status" value="6"/>
</dbReference>
<gene>
    <name evidence="3" type="primary">ltxA_6</name>
    <name evidence="3" type="ORF">PRI8871_00800</name>
</gene>
<evidence type="ECO:0000256" key="1">
    <source>
        <dbReference type="ARBA" id="ARBA00004613"/>
    </source>
</evidence>
<dbReference type="RefSeq" id="WP_108884870.1">
    <property type="nucleotide sequence ID" value="NZ_OMOJ01000001.1"/>
</dbReference>
<dbReference type="InterPro" id="IPR011049">
    <property type="entry name" value="Serralysin-like_metalloprot_C"/>
</dbReference>
<dbReference type="OrthoDB" id="733404at2"/>
<dbReference type="PROSITE" id="PS00330">
    <property type="entry name" value="HEMOLYSIN_CALCIUM"/>
    <property type="match status" value="3"/>
</dbReference>
<dbReference type="PRINTS" id="PR00313">
    <property type="entry name" value="CABNDNGRPT"/>
</dbReference>
<keyword evidence="2" id="KW-0964">Secreted</keyword>
<comment type="subcellular location">
    <subcellularLocation>
        <location evidence="1">Secreted</location>
    </subcellularLocation>
</comment>
<accession>A0A2R8AQQ7</accession>
<keyword evidence="4" id="KW-1185">Reference proteome</keyword>
<protein>
    <submittedName>
        <fullName evidence="3">Leukotoxin</fullName>
    </submittedName>
</protein>
<sequence length="600" mass="61525">MAQITGTTGNDDGGALAALIGTDDGDSISGLLGDDRIEGGGGNDTLSGDLGIDTVLGGDGDDWILHRYQATGDSLDGGSGNDTLFLYVDTAQSGDTIDLTAGSYTGFEHFELDTSTATELMLLVTTEFLSQFTSFGRMDQLVIVDGGTLDFTGVSFAEGTTGKISTLWHNLLITHDDYFDFSGTGIDWIVAPGFGSDTVIGGSGNDILSGSGDKTLIGNDGDDTITVVVNGSFIDAGAGNDEVLVIGSGSETTSVFLGAGDDLFRGVYVGREIPALVVDGGEGRDVFSVTGELENWTITEFEVLQSDYVKLTTAQFAQFDEFNGARVLAQADAGTVDLTGKVQNVTATKIDYSASDGADVLLWNDATVGLNVLMGGGNDSAYTGRGNDTVAGGDGDDTLEAGDGADTLNGDTGNDVLIGGSSADDLRDVFYAGDGNDFGDGGYGNDLFYGGAGNDTFVGGFGADEILGQDGDDQLTGQALSDLIFGGTGDDFINGGFGFDRLNGGTGADKFFHQGAAGHGSDWIQDYNAAEGDVLFYGGAATKDDFLVQTASTTGAGSAEVDEVFITHINTGVLLWALVDGADQASLLVKAGNSEIDLLA</sequence>
<name>A0A2R8AQQ7_9RHOB</name>
<dbReference type="GO" id="GO:0005509">
    <property type="term" value="F:calcium ion binding"/>
    <property type="evidence" value="ECO:0007669"/>
    <property type="project" value="InterPro"/>
</dbReference>
<dbReference type="Gene3D" id="2.150.10.10">
    <property type="entry name" value="Serralysin-like metalloprotease, C-terminal"/>
    <property type="match status" value="4"/>
</dbReference>
<dbReference type="InterPro" id="IPR050557">
    <property type="entry name" value="RTX_toxin/Mannuronan_C5-epim"/>
</dbReference>
<dbReference type="AlphaFoldDB" id="A0A2R8AQQ7"/>
<dbReference type="SUPFAM" id="SSF51120">
    <property type="entry name" value="beta-Roll"/>
    <property type="match status" value="4"/>
</dbReference>
<organism evidence="3 4">
    <name type="scientific">Pseudoprimorskyibacter insulae</name>
    <dbReference type="NCBI Taxonomy" id="1695997"/>
    <lineage>
        <taxon>Bacteria</taxon>
        <taxon>Pseudomonadati</taxon>
        <taxon>Pseudomonadota</taxon>
        <taxon>Alphaproteobacteria</taxon>
        <taxon>Rhodobacterales</taxon>
        <taxon>Paracoccaceae</taxon>
        <taxon>Pseudoprimorskyibacter</taxon>
    </lineage>
</organism>
<dbReference type="InterPro" id="IPR018511">
    <property type="entry name" value="Hemolysin-typ_Ca-bd_CS"/>
</dbReference>
<dbReference type="PANTHER" id="PTHR38340">
    <property type="entry name" value="S-LAYER PROTEIN"/>
    <property type="match status" value="1"/>
</dbReference>
<reference evidence="4" key="1">
    <citation type="submission" date="2018-03" db="EMBL/GenBank/DDBJ databases">
        <authorList>
            <person name="Rodrigo-Torres L."/>
            <person name="Arahal R. D."/>
            <person name="Lucena T."/>
        </authorList>
    </citation>
    <scope>NUCLEOTIDE SEQUENCE [LARGE SCALE GENOMIC DNA]</scope>
    <source>
        <strain evidence="4">CECT 8871</strain>
    </source>
</reference>
<dbReference type="PANTHER" id="PTHR38340:SF1">
    <property type="entry name" value="S-LAYER PROTEIN"/>
    <property type="match status" value="1"/>
</dbReference>
<dbReference type="GO" id="GO:0005576">
    <property type="term" value="C:extracellular region"/>
    <property type="evidence" value="ECO:0007669"/>
    <property type="project" value="UniProtKB-SubCell"/>
</dbReference>
<evidence type="ECO:0000313" key="3">
    <source>
        <dbReference type="EMBL" id="SPF78207.1"/>
    </source>
</evidence>